<organism evidence="2 3">
    <name type="scientific">Actinopolymorpha pittospori</name>
    <dbReference type="NCBI Taxonomy" id="648752"/>
    <lineage>
        <taxon>Bacteria</taxon>
        <taxon>Bacillati</taxon>
        <taxon>Actinomycetota</taxon>
        <taxon>Actinomycetes</taxon>
        <taxon>Propionibacteriales</taxon>
        <taxon>Actinopolymorphaceae</taxon>
        <taxon>Actinopolymorpha</taxon>
    </lineage>
</organism>
<feature type="transmembrane region" description="Helical" evidence="1">
    <location>
        <begin position="20"/>
        <end position="42"/>
    </location>
</feature>
<dbReference type="AlphaFoldDB" id="A0A927MPP6"/>
<evidence type="ECO:0000313" key="3">
    <source>
        <dbReference type="Proteomes" id="UP000638648"/>
    </source>
</evidence>
<keyword evidence="3" id="KW-1185">Reference proteome</keyword>
<dbReference type="RefSeq" id="WP_192748538.1">
    <property type="nucleotide sequence ID" value="NZ_BAABJL010000189.1"/>
</dbReference>
<comment type="caution">
    <text evidence="2">The sequence shown here is derived from an EMBL/GenBank/DDBJ whole genome shotgun (WGS) entry which is preliminary data.</text>
</comment>
<keyword evidence="1" id="KW-0812">Transmembrane</keyword>
<proteinExistence type="predicted"/>
<reference evidence="2" key="1">
    <citation type="submission" date="2020-10" db="EMBL/GenBank/DDBJ databases">
        <title>Sequencing the genomes of 1000 actinobacteria strains.</title>
        <authorList>
            <person name="Klenk H.-P."/>
        </authorList>
    </citation>
    <scope>NUCLEOTIDE SEQUENCE</scope>
    <source>
        <strain evidence="2">DSM 45354</strain>
    </source>
</reference>
<dbReference type="Proteomes" id="UP000638648">
    <property type="component" value="Unassembled WGS sequence"/>
</dbReference>
<keyword evidence="1" id="KW-0472">Membrane</keyword>
<protein>
    <submittedName>
        <fullName evidence="2">Uncharacterized protein</fullName>
    </submittedName>
</protein>
<gene>
    <name evidence="2" type="ORF">HEB94_000657</name>
</gene>
<dbReference type="EMBL" id="JADBEM010000001">
    <property type="protein sequence ID" value="MBE1603809.1"/>
    <property type="molecule type" value="Genomic_DNA"/>
</dbReference>
<evidence type="ECO:0000256" key="1">
    <source>
        <dbReference type="SAM" id="Phobius"/>
    </source>
</evidence>
<name>A0A927MPP6_9ACTN</name>
<keyword evidence="1" id="KW-1133">Transmembrane helix</keyword>
<sequence length="73" mass="7560">MLAALVGHGPDGFDGSATDWVILNTVTVGMAAIGIALALGFAQPWGSLSPGAAGSRRRRCCSSPGWVRASWFR</sequence>
<evidence type="ECO:0000313" key="2">
    <source>
        <dbReference type="EMBL" id="MBE1603809.1"/>
    </source>
</evidence>
<accession>A0A927MPP6</accession>